<evidence type="ECO:0000313" key="1">
    <source>
        <dbReference type="EMBL" id="MBX53808.1"/>
    </source>
</evidence>
<dbReference type="EMBL" id="GGEC01073324">
    <property type="protein sequence ID" value="MBX53808.1"/>
    <property type="molecule type" value="Transcribed_RNA"/>
</dbReference>
<reference evidence="1" key="1">
    <citation type="submission" date="2018-02" db="EMBL/GenBank/DDBJ databases">
        <title>Rhizophora mucronata_Transcriptome.</title>
        <authorList>
            <person name="Meera S.P."/>
            <person name="Sreeshan A."/>
            <person name="Augustine A."/>
        </authorList>
    </citation>
    <scope>NUCLEOTIDE SEQUENCE</scope>
    <source>
        <tissue evidence="1">Leaf</tissue>
    </source>
</reference>
<accession>A0A2P2PGD0</accession>
<protein>
    <submittedName>
        <fullName evidence="1">Uncharacterized protein</fullName>
    </submittedName>
</protein>
<proteinExistence type="predicted"/>
<dbReference type="AlphaFoldDB" id="A0A2P2PGD0"/>
<name>A0A2P2PGD0_RHIMU</name>
<sequence>MIFRLLKHQSFSSPVADHFELFNHHGNIVCYNLCLSWLYLFDGLL</sequence>
<organism evidence="1">
    <name type="scientific">Rhizophora mucronata</name>
    <name type="common">Asiatic mangrove</name>
    <dbReference type="NCBI Taxonomy" id="61149"/>
    <lineage>
        <taxon>Eukaryota</taxon>
        <taxon>Viridiplantae</taxon>
        <taxon>Streptophyta</taxon>
        <taxon>Embryophyta</taxon>
        <taxon>Tracheophyta</taxon>
        <taxon>Spermatophyta</taxon>
        <taxon>Magnoliopsida</taxon>
        <taxon>eudicotyledons</taxon>
        <taxon>Gunneridae</taxon>
        <taxon>Pentapetalae</taxon>
        <taxon>rosids</taxon>
        <taxon>fabids</taxon>
        <taxon>Malpighiales</taxon>
        <taxon>Rhizophoraceae</taxon>
        <taxon>Rhizophora</taxon>
    </lineage>
</organism>